<dbReference type="InterPro" id="IPR056132">
    <property type="entry name" value="DUF7715"/>
</dbReference>
<reference evidence="2 3" key="1">
    <citation type="journal article" date="2016" name="J. Biotechnol.">
        <title>First complete genome sequence of a species in the genus Microterricola, an extremophilic cold active enzyme producing bacterial strain ERGS5:02 isolated from Sikkim Himalaya.</title>
        <authorList>
            <person name="Himanshu"/>
            <person name="Swarnkar M.K."/>
            <person name="Singh D."/>
            <person name="Kumar R."/>
        </authorList>
    </citation>
    <scope>NUCLEOTIDE SEQUENCE [LARGE SCALE GENOMIC DNA]</scope>
    <source>
        <strain evidence="2 3">ERGS5:02</strain>
    </source>
</reference>
<name>A0A0X8E4C9_9MICO</name>
<dbReference type="KEGG" id="mvd:AWU67_10215"/>
<accession>A0A0X8E4C9</accession>
<dbReference type="Pfam" id="PF24831">
    <property type="entry name" value="DUF7715"/>
    <property type="match status" value="1"/>
</dbReference>
<dbReference type="AlphaFoldDB" id="A0A0X8E4C9"/>
<dbReference type="RefSeq" id="WP_067228540.1">
    <property type="nucleotide sequence ID" value="NZ_CP014145.1"/>
</dbReference>
<dbReference type="OrthoDB" id="3476326at2"/>
<dbReference type="EMBL" id="CP014145">
    <property type="protein sequence ID" value="AMB59173.1"/>
    <property type="molecule type" value="Genomic_DNA"/>
</dbReference>
<keyword evidence="3" id="KW-1185">Reference proteome</keyword>
<sequence length="128" mass="13903">MKVLVATGRKQGARPSDIMDGIEGELVYLVDPCPTSRRFPYGPCDCGITFRGCFSEGVTTTAMVRDIDDVTLADYAAALDTTHNARVNGGCTCGFDARAHARRLLAIAAPLRDGIVVERCVDRVRVRR</sequence>
<reference evidence="3" key="2">
    <citation type="submission" date="2016-01" db="EMBL/GenBank/DDBJ databases">
        <title>First complete genome sequence of a species in the genus Microterricola, an extremophilic cold active enzyme producing strain ERGS5:02 isolated from Sikkim Himalaya.</title>
        <authorList>
            <person name="Kumar R."/>
            <person name="Singh D."/>
            <person name="Swarnkar M.K."/>
        </authorList>
    </citation>
    <scope>NUCLEOTIDE SEQUENCE [LARGE SCALE GENOMIC DNA]</scope>
    <source>
        <strain evidence="3">ERGS5:02</strain>
    </source>
</reference>
<dbReference type="Proteomes" id="UP000058305">
    <property type="component" value="Chromosome"/>
</dbReference>
<evidence type="ECO:0000259" key="1">
    <source>
        <dbReference type="Pfam" id="PF24831"/>
    </source>
</evidence>
<evidence type="ECO:0000313" key="3">
    <source>
        <dbReference type="Proteomes" id="UP000058305"/>
    </source>
</evidence>
<protein>
    <recommendedName>
        <fullName evidence="1">DUF7715 domain-containing protein</fullName>
    </recommendedName>
</protein>
<gene>
    <name evidence="2" type="ORF">AWU67_10215</name>
</gene>
<feature type="domain" description="DUF7715" evidence="1">
    <location>
        <begin position="1"/>
        <end position="128"/>
    </location>
</feature>
<proteinExistence type="predicted"/>
<organism evidence="2 3">
    <name type="scientific">Microterricola viridarii</name>
    <dbReference type="NCBI Taxonomy" id="412690"/>
    <lineage>
        <taxon>Bacteria</taxon>
        <taxon>Bacillati</taxon>
        <taxon>Actinomycetota</taxon>
        <taxon>Actinomycetes</taxon>
        <taxon>Micrococcales</taxon>
        <taxon>Microbacteriaceae</taxon>
        <taxon>Microterricola</taxon>
    </lineage>
</organism>
<evidence type="ECO:0000313" key="2">
    <source>
        <dbReference type="EMBL" id="AMB59173.1"/>
    </source>
</evidence>